<evidence type="ECO:0000256" key="13">
    <source>
        <dbReference type="ARBA" id="ARBA00043976"/>
    </source>
</evidence>
<evidence type="ECO:0000256" key="14">
    <source>
        <dbReference type="PROSITE-ProRule" id="PRU01381"/>
    </source>
</evidence>
<dbReference type="Gene3D" id="1.10.290.10">
    <property type="entry name" value="Topoisomerase I, domain 4"/>
    <property type="match status" value="2"/>
</dbReference>
<dbReference type="Pfam" id="PF00270">
    <property type="entry name" value="DEAD"/>
    <property type="match status" value="1"/>
</dbReference>
<dbReference type="InterPro" id="IPR013824">
    <property type="entry name" value="Topo_IA_cen_sub1"/>
</dbReference>
<dbReference type="CDD" id="cd17924">
    <property type="entry name" value="DDXDc_reverse_gyrase"/>
    <property type="match status" value="1"/>
</dbReference>
<dbReference type="InterPro" id="IPR036844">
    <property type="entry name" value="Hint_dom_sf"/>
</dbReference>
<dbReference type="InterPro" id="IPR006142">
    <property type="entry name" value="INTEIN"/>
</dbReference>
<dbReference type="InterPro" id="IPR011545">
    <property type="entry name" value="DEAD/DEAH_box_helicase_dom"/>
</dbReference>
<dbReference type="PROSITE" id="PS50880">
    <property type="entry name" value="TOPRIM"/>
    <property type="match status" value="1"/>
</dbReference>
<keyword evidence="5 14" id="KW-0863">Zinc-finger</keyword>
<dbReference type="SMART" id="SM00493">
    <property type="entry name" value="TOPRIM"/>
    <property type="match status" value="1"/>
</dbReference>
<feature type="domain" description="Topo IA-type catalytic" evidence="19">
    <location>
        <begin position="698"/>
        <end position="1566"/>
    </location>
</feature>
<keyword evidence="8" id="KW-0460">Magnesium</keyword>
<dbReference type="Gene3D" id="3.40.50.300">
    <property type="entry name" value="P-loop containing nucleotide triphosphate hydrolases"/>
    <property type="match status" value="2"/>
</dbReference>
<dbReference type="InterPro" id="IPR013826">
    <property type="entry name" value="Topo_IA_cen_sub3"/>
</dbReference>
<dbReference type="GO" id="GO:0004519">
    <property type="term" value="F:endonuclease activity"/>
    <property type="evidence" value="ECO:0007669"/>
    <property type="project" value="InterPro"/>
</dbReference>
<dbReference type="STRING" id="572546.Arcpr_0926"/>
<gene>
    <name evidence="20" type="ordered locus">Arcpr_0926</name>
</gene>
<evidence type="ECO:0000256" key="9">
    <source>
        <dbReference type="ARBA" id="ARBA00023000"/>
    </source>
</evidence>
<dbReference type="PROSITE" id="PS52037">
    <property type="entry name" value="ZF_RG_C"/>
    <property type="match status" value="1"/>
</dbReference>
<dbReference type="Pfam" id="PF01131">
    <property type="entry name" value="Topoisom_bac"/>
    <property type="match status" value="1"/>
</dbReference>
<comment type="function">
    <text evidence="15">Modifies the topological state of DNA by introducing positive supercoils in an ATP-dependent process, increasing the linking number in steps of +1. Binds to single-stranded DNA, transiently cleaves and then rejoins the ends, introducing a positive supercoil in the process. The scissile phosphodiester is attacked by the catalytic tyrosine of the enzyme, resulting in the formation of a DNA-(5'-phosphotyrosyl)-enzyme intermediate. Involved in rewinding DNA strands in regions of the chromosome that have opened up to allow replication, transcription, DNA repair and/or for DNA protection.</text>
</comment>
<evidence type="ECO:0000256" key="7">
    <source>
        <dbReference type="ARBA" id="ARBA00022833"/>
    </source>
</evidence>
<keyword evidence="10 15" id="KW-0799">Topoisomerase</keyword>
<evidence type="ECO:0000313" key="21">
    <source>
        <dbReference type="Proteomes" id="UP000001901"/>
    </source>
</evidence>
<keyword evidence="15" id="KW-0547">Nucleotide-binding</keyword>
<dbReference type="GO" id="GO:0160097">
    <property type="term" value="F:reverse gyrase activity"/>
    <property type="evidence" value="ECO:0007669"/>
    <property type="project" value="UniProtKB-ARBA"/>
</dbReference>
<dbReference type="InterPro" id="IPR003587">
    <property type="entry name" value="Hint_dom_N"/>
</dbReference>
<organism evidence="20 21">
    <name type="scientific">Archaeoglobus profundus (strain DSM 5631 / JCM 9629 / NBRC 100127 / Av18)</name>
    <dbReference type="NCBI Taxonomy" id="572546"/>
    <lineage>
        <taxon>Archaea</taxon>
        <taxon>Methanobacteriati</taxon>
        <taxon>Methanobacteriota</taxon>
        <taxon>Archaeoglobi</taxon>
        <taxon>Archaeoglobales</taxon>
        <taxon>Archaeoglobaceae</taxon>
        <taxon>Archaeoglobus</taxon>
    </lineage>
</organism>
<evidence type="ECO:0000313" key="20">
    <source>
        <dbReference type="EMBL" id="ADB57987.1"/>
    </source>
</evidence>
<dbReference type="CDD" id="cd18798">
    <property type="entry name" value="SF2_C_reverse_gyrase"/>
    <property type="match status" value="1"/>
</dbReference>
<dbReference type="InterPro" id="IPR003601">
    <property type="entry name" value="Topo_IA_2"/>
</dbReference>
<dbReference type="eggNOG" id="arCOG03146">
    <property type="taxonomic scope" value="Archaea"/>
</dbReference>
<evidence type="ECO:0000256" key="3">
    <source>
        <dbReference type="ARBA" id="ARBA00022490"/>
    </source>
</evidence>
<dbReference type="HOGENOM" id="CLU_002886_0_0_2"/>
<protein>
    <recommendedName>
        <fullName evidence="15">Reverse gyrase</fullName>
    </recommendedName>
</protein>
<dbReference type="InterPro" id="IPR027434">
    <property type="entry name" value="Homing_endonucl"/>
</dbReference>
<dbReference type="GO" id="GO:0016887">
    <property type="term" value="F:ATP hydrolysis activity"/>
    <property type="evidence" value="ECO:0007669"/>
    <property type="project" value="RHEA"/>
</dbReference>
<feature type="domain" description="Helicase ATP-binding" evidence="18">
    <location>
        <begin position="65"/>
        <end position="255"/>
    </location>
</feature>
<dbReference type="NCBIfam" id="TIGR01445">
    <property type="entry name" value="intein_Nterm"/>
    <property type="match status" value="1"/>
</dbReference>
<dbReference type="RefSeq" id="WP_012940323.1">
    <property type="nucleotide sequence ID" value="NC_013741.1"/>
</dbReference>
<comment type="cofactor">
    <cofactor evidence="1">
        <name>Mg(2+)</name>
        <dbReference type="ChEBI" id="CHEBI:18420"/>
    </cofactor>
</comment>
<dbReference type="Pfam" id="PF01751">
    <property type="entry name" value="Toprim"/>
    <property type="match status" value="1"/>
</dbReference>
<dbReference type="Gene3D" id="3.30.56.120">
    <property type="match status" value="1"/>
</dbReference>
<dbReference type="CDD" id="cd03361">
    <property type="entry name" value="TOPRIM_TopoIA_RevGyr"/>
    <property type="match status" value="1"/>
</dbReference>
<dbReference type="SMART" id="SM00437">
    <property type="entry name" value="TOP1Ac"/>
    <property type="match status" value="1"/>
</dbReference>
<dbReference type="PROSITE" id="PS51192">
    <property type="entry name" value="HELICASE_ATP_BIND_1"/>
    <property type="match status" value="1"/>
</dbReference>
<dbReference type="InterPro" id="IPR003602">
    <property type="entry name" value="Topo_IA_DNA-bd_dom"/>
</dbReference>
<dbReference type="Gene3D" id="2.60.510.20">
    <property type="match status" value="2"/>
</dbReference>
<dbReference type="CDD" id="cd00081">
    <property type="entry name" value="Hint"/>
    <property type="match status" value="1"/>
</dbReference>
<keyword evidence="15" id="KW-0067">ATP-binding</keyword>
<evidence type="ECO:0000256" key="5">
    <source>
        <dbReference type="ARBA" id="ARBA00022771"/>
    </source>
</evidence>
<dbReference type="NCBIfam" id="TIGR01054">
    <property type="entry name" value="rgy"/>
    <property type="match status" value="1"/>
</dbReference>
<dbReference type="PRINTS" id="PR00417">
    <property type="entry name" value="PRTPISMRASEI"/>
</dbReference>
<dbReference type="eggNOG" id="arCOG03145">
    <property type="taxonomic scope" value="Archaea"/>
</dbReference>
<dbReference type="GO" id="GO:0003677">
    <property type="term" value="F:DNA binding"/>
    <property type="evidence" value="ECO:0007669"/>
    <property type="project" value="UniProtKB-KW"/>
</dbReference>
<dbReference type="SMART" id="SM00305">
    <property type="entry name" value="HintC"/>
    <property type="match status" value="1"/>
</dbReference>
<feature type="domain" description="DOD-type homing endonuclease" evidence="16">
    <location>
        <begin position="1029"/>
        <end position="1157"/>
    </location>
</feature>
<dbReference type="GeneID" id="8739591"/>
<dbReference type="PANTHER" id="PTHR43505:SF1">
    <property type="entry name" value="REVERSE GYRASE"/>
    <property type="match status" value="1"/>
</dbReference>
<dbReference type="PROSITE" id="PS50817">
    <property type="entry name" value="INTEIN_N_TER"/>
    <property type="match status" value="1"/>
</dbReference>
<dbReference type="SUPFAM" id="SSF56712">
    <property type="entry name" value="Prokaryotic type I DNA topoisomerase"/>
    <property type="match status" value="2"/>
</dbReference>
<dbReference type="EMBL" id="CP001857">
    <property type="protein sequence ID" value="ADB57987.1"/>
    <property type="molecule type" value="Genomic_DNA"/>
</dbReference>
<dbReference type="SMART" id="SM00487">
    <property type="entry name" value="DEXDc"/>
    <property type="match status" value="1"/>
</dbReference>
<keyword evidence="6" id="KW-0068">Autocatalytic cleavage</keyword>
<proteinExistence type="inferred from homology"/>
<keyword evidence="7 15" id="KW-0862">Zinc</keyword>
<dbReference type="InterPro" id="IPR030934">
    <property type="entry name" value="Intein_C"/>
</dbReference>
<evidence type="ECO:0000256" key="10">
    <source>
        <dbReference type="ARBA" id="ARBA00023029"/>
    </source>
</evidence>
<evidence type="ECO:0000259" key="18">
    <source>
        <dbReference type="PROSITE" id="PS51192"/>
    </source>
</evidence>
<dbReference type="InterPro" id="IPR005736">
    <property type="entry name" value="Reverse_gyrase"/>
</dbReference>
<dbReference type="PROSITE" id="PS50818">
    <property type="entry name" value="INTEIN_C_TER"/>
    <property type="match status" value="1"/>
</dbReference>
<dbReference type="PRINTS" id="PR00379">
    <property type="entry name" value="INTEIN"/>
</dbReference>
<reference evidence="20 21" key="1">
    <citation type="journal article" date="2010" name="Stand. Genomic Sci.">
        <title>Complete genome sequence of Archaeoglobus profundus type strain (AV18).</title>
        <authorList>
            <person name="von Jan M."/>
            <person name="Lapidus A."/>
            <person name="Del Rio T.G."/>
            <person name="Copeland A."/>
            <person name="Tice H."/>
            <person name="Cheng J.F."/>
            <person name="Lucas S."/>
            <person name="Chen F."/>
            <person name="Nolan M."/>
            <person name="Goodwin L."/>
            <person name="Han C."/>
            <person name="Pitluck S."/>
            <person name="Liolios K."/>
            <person name="Ivanova N."/>
            <person name="Mavromatis K."/>
            <person name="Ovchinnikova G."/>
            <person name="Chertkov O."/>
            <person name="Pati A."/>
            <person name="Chen A."/>
            <person name="Palaniappan K."/>
            <person name="Land M."/>
            <person name="Hauser L."/>
            <person name="Chang Y.J."/>
            <person name="Jeffries C.D."/>
            <person name="Saunders E."/>
            <person name="Brettin T."/>
            <person name="Detter J.C."/>
            <person name="Chain P."/>
            <person name="Eichinger K."/>
            <person name="Huber H."/>
            <person name="Spring S."/>
            <person name="Rohde M."/>
            <person name="Goker M."/>
            <person name="Wirth R."/>
            <person name="Woyke T."/>
            <person name="Bristow J."/>
            <person name="Eisen J.A."/>
            <person name="Markowitz V."/>
            <person name="Hugenholtz P."/>
            <person name="Kyrpides N.C."/>
            <person name="Klenk H.P."/>
        </authorList>
    </citation>
    <scope>NUCLEOTIDE SEQUENCE [LARGE SCALE GENOMIC DNA]</scope>
    <source>
        <strain evidence="21">DSM 5631 / JCM 9629 / NBRC 100127 / Av18</strain>
    </source>
</reference>
<dbReference type="SMART" id="SM00306">
    <property type="entry name" value="HintN"/>
    <property type="match status" value="1"/>
</dbReference>
<dbReference type="InterPro" id="IPR014001">
    <property type="entry name" value="Helicase_ATP-bd"/>
</dbReference>
<dbReference type="Gene3D" id="1.10.460.10">
    <property type="entry name" value="Topoisomerase I, domain 2"/>
    <property type="match status" value="2"/>
</dbReference>
<dbReference type="InterPro" id="IPR003586">
    <property type="entry name" value="Hint_dom_C"/>
</dbReference>
<dbReference type="SUPFAM" id="SSF51294">
    <property type="entry name" value="Hedgehog/intein (Hint) domain"/>
    <property type="match status" value="1"/>
</dbReference>
<dbReference type="Proteomes" id="UP000001901">
    <property type="component" value="Chromosome"/>
</dbReference>
<dbReference type="eggNOG" id="arCOG01526">
    <property type="taxonomic scope" value="Archaea"/>
</dbReference>
<dbReference type="PROSITE" id="PS50819">
    <property type="entry name" value="INTEIN_ENDONUCLEASE"/>
    <property type="match status" value="1"/>
</dbReference>
<comment type="similarity">
    <text evidence="13">In the N-terminal section; belongs to the DEAD box helicase family. DDVD subfamily.</text>
</comment>
<dbReference type="InterPro" id="IPR013497">
    <property type="entry name" value="Topo_IA_cen"/>
</dbReference>
<dbReference type="InterPro" id="IPR006141">
    <property type="entry name" value="Intein_N"/>
</dbReference>
<evidence type="ECO:0000256" key="2">
    <source>
        <dbReference type="ARBA" id="ARBA00004496"/>
    </source>
</evidence>
<evidence type="ECO:0000259" key="17">
    <source>
        <dbReference type="PROSITE" id="PS50880"/>
    </source>
</evidence>
<dbReference type="SUPFAM" id="SSF52540">
    <property type="entry name" value="P-loop containing nucleoside triphosphate hydrolases"/>
    <property type="match status" value="2"/>
</dbReference>
<evidence type="ECO:0000259" key="16">
    <source>
        <dbReference type="PROSITE" id="PS50819"/>
    </source>
</evidence>
<keyword evidence="9" id="KW-0651">Protein splicing</keyword>
<dbReference type="SMART" id="SM00436">
    <property type="entry name" value="TOP1Bc"/>
    <property type="match status" value="1"/>
</dbReference>
<keyword evidence="21" id="KW-1185">Reference proteome</keyword>
<dbReference type="GO" id="GO:0008270">
    <property type="term" value="F:zinc ion binding"/>
    <property type="evidence" value="ECO:0007669"/>
    <property type="project" value="UniProtKB-KW"/>
</dbReference>
<dbReference type="InterPro" id="IPR006171">
    <property type="entry name" value="TOPRIM_dom"/>
</dbReference>
<dbReference type="InterPro" id="IPR027417">
    <property type="entry name" value="P-loop_NTPase"/>
</dbReference>
<keyword evidence="4 15" id="KW-0479">Metal-binding</keyword>
<dbReference type="InterPro" id="IPR034142">
    <property type="entry name" value="TOPRIM_RevGyr"/>
</dbReference>
<dbReference type="KEGG" id="apo:Arcpr_0926"/>
<dbReference type="SUPFAM" id="SSF55608">
    <property type="entry name" value="Homing endonucleases"/>
    <property type="match status" value="1"/>
</dbReference>
<evidence type="ECO:0000256" key="15">
    <source>
        <dbReference type="RuleBase" id="RU004026"/>
    </source>
</evidence>
<sequence length="1566" mass="181411">MIPAIYKNLCHVCGNDFDTEEAEKGVCKKKNRIMCRFYEDFIVEEFFKFFEKIVGEPRAIQKFWAKRILRGESFAAVAPTGIGKTTFGSAIALFLALKGRKCYIILPTALLVKQVVENLEKFCEKLDLKAGFNELGDPTILYYHSDIKKDERERFFKLLEEGKFNILVTTAQFLPRYFPQMKHLRFNFIFVDDVDSVLKASKNVDRILQLLGFYYDANEKKWKGKARGCLMVSTATAKKGQKVKLFRELLNFDVGTSTHAVRNIEDVAINSEDINILRQILKKMGTGGLIYARTTEEAEKLYEILKDEFKIGIVTAGRKKDFDLFAEGEIDYLIGTAYYYGTLVRGLDLPERIRFCVFYGAPVFRVRVEDVDTASVGIIKVLAMIFRDNEEVKKFIPYLAVIDKRPEDLEQLKSILKKLIEQGEVKERDIVVRKGEIIFPDIRTYIQGSGRTSRLFAGGITKGASFLMEEDPEIFNAFIERAKFYDIEFKSLEDVDFEKLIKEIDESRERYRRREQFDIIKPTLFIVESPTKARQIARFFGQPSVKVFEENGELQLVAYEVPTPEHVLIVTACIGHVTDLITNMGFHGVITNGKFIPIYASIKRCRDCSYQFTEERDECPRCGSKNVDDSKRRIKALRKLAHDVDLIIIGTDPDSEGEKIAWDLRNLLAGCGEIRRAEFHEVTRRAVVEALKNLRNIDENLVKAQIVRRVEDRWIGFVLSQKLWEVFGDRNLSAGRAQTPVLGWVIQRYEEYKQKKKVAIIRDFDLTLDVEDSKEELELEIELLEEREEERVPLPPYTTDTMLRDANAILKIPAKDAMKLAQDLFESGLCVTPDTYIIMHDGCIKRIDEIFEGEKVLGLNDFHEKDAHVLKFWRIPYKGTIKEITLDNNYRIKATPDHGLFVYRDGKFGWVSAKNIRVGDYVAVAFNTNVERRNDLSLLKLLAELGITDICVEFKENSKLFEKLREKIVGIATSTKYKYLKNRVIPLKYLIEWNVNLQEVEREAKAIYRQRPSAKKIPIFKLNADFWYLVGLVMGDGTVRDGKVAIAQTDVKKVESIVKDILPFIQTWTSGMQVFFANSIIAEILKRLDVRGKLNGLVFSLPEEWINAMIAGYIDTDGCISLMFDKRTGKHNLRIAISSKDREKLEKVGYYLHSIGILNTLHEDKRNGVWTLIVSNRSLKTFKEKIGKYLRIKKERFERAYEVYTNEHKQFESDLVPFGKLFKLLKFKRGIKNKVLKEFGIDVWNWNDCVCIPREKLRKIVELAEDSDIKTFLLELLNANVTWIKVKDVKDRYYNGYVYDVTTTTSNFFANAMLNHNCTYHRTDSTRVSEVGLRIAREFLGDDFVARDWFMEGAHECIRPTRPISKDTLQRLIQEGVIQVEGITSRHLALYDLIFRRFMASQCKPYRVKVARYLIRYDGKEVEEERVLEAEGKAVELYKWCVWVKPALPTGKVKVKAEIRTVPKAPLFTQSDIVRLMKERGIGRPSTYATIVDRLFMRNYVIEKNGRVIPTKRGIDVFNYLASNYGKFVSEERTRLLEEKMDAVERGELDYFKALQELYEEIREIA</sequence>
<dbReference type="PROSITE" id="PS52039">
    <property type="entry name" value="TOPO_IA_2"/>
    <property type="match status" value="1"/>
</dbReference>
<dbReference type="PANTHER" id="PTHR43505">
    <property type="entry name" value="REVERSE GYRASE"/>
    <property type="match status" value="1"/>
</dbReference>
<dbReference type="Gene3D" id="2.170.16.10">
    <property type="entry name" value="Hedgehog/Intein (Hint) domain"/>
    <property type="match status" value="1"/>
</dbReference>
<evidence type="ECO:0000256" key="1">
    <source>
        <dbReference type="ARBA" id="ARBA00001946"/>
    </source>
</evidence>
<keyword evidence="3" id="KW-0963">Cytoplasm</keyword>
<accession>D2RI62</accession>
<dbReference type="InterPro" id="IPR004042">
    <property type="entry name" value="Intein_endonuc_central"/>
</dbReference>
<evidence type="ECO:0000256" key="11">
    <source>
        <dbReference type="ARBA" id="ARBA00023125"/>
    </source>
</evidence>
<evidence type="ECO:0000256" key="6">
    <source>
        <dbReference type="ARBA" id="ARBA00022813"/>
    </source>
</evidence>
<comment type="subcellular location">
    <subcellularLocation>
        <location evidence="2">Cytoplasm</location>
    </subcellularLocation>
</comment>
<evidence type="ECO:0000256" key="8">
    <source>
        <dbReference type="ARBA" id="ARBA00022842"/>
    </source>
</evidence>
<dbReference type="Pfam" id="PF14528">
    <property type="entry name" value="LAGLIDADG_3"/>
    <property type="match status" value="1"/>
</dbReference>
<dbReference type="Gene3D" id="3.10.28.10">
    <property type="entry name" value="Homing endonucleases"/>
    <property type="match status" value="1"/>
</dbReference>
<feature type="domain" description="Toprim" evidence="17">
    <location>
        <begin position="522"/>
        <end position="683"/>
    </location>
</feature>
<name>D2RI62_ARCPA</name>
<dbReference type="InterPro" id="IPR004860">
    <property type="entry name" value="LAGLIDADG_dom"/>
</dbReference>
<evidence type="ECO:0000259" key="19">
    <source>
        <dbReference type="PROSITE" id="PS52039"/>
    </source>
</evidence>
<keyword evidence="11 15" id="KW-0238">DNA-binding</keyword>
<dbReference type="GO" id="GO:0006265">
    <property type="term" value="P:DNA topological change"/>
    <property type="evidence" value="ECO:0007669"/>
    <property type="project" value="InterPro"/>
</dbReference>
<dbReference type="PaxDb" id="572546-Arcpr_0926"/>
<evidence type="ECO:0000256" key="12">
    <source>
        <dbReference type="ARBA" id="ARBA00023235"/>
    </source>
</evidence>
<dbReference type="Gene3D" id="3.40.50.140">
    <property type="match status" value="1"/>
</dbReference>
<dbReference type="InterPro" id="IPR023405">
    <property type="entry name" value="Topo_IA_core_domain"/>
</dbReference>
<dbReference type="Gene3D" id="2.20.20.30">
    <property type="entry name" value="reverse gyrase domain"/>
    <property type="match status" value="1"/>
</dbReference>
<dbReference type="GO" id="GO:0005737">
    <property type="term" value="C:cytoplasm"/>
    <property type="evidence" value="ECO:0007669"/>
    <property type="project" value="UniProtKB-SubCell"/>
</dbReference>
<evidence type="ECO:0000256" key="4">
    <source>
        <dbReference type="ARBA" id="ARBA00022723"/>
    </source>
</evidence>
<dbReference type="OrthoDB" id="30963at2157"/>
<dbReference type="GO" id="GO:0005524">
    <property type="term" value="F:ATP binding"/>
    <property type="evidence" value="ECO:0007669"/>
    <property type="project" value="UniProtKB-KW"/>
</dbReference>
<dbReference type="GO" id="GO:0016539">
    <property type="term" value="P:intein-mediated protein splicing"/>
    <property type="evidence" value="ECO:0007669"/>
    <property type="project" value="InterPro"/>
</dbReference>
<keyword evidence="12 15" id="KW-0413">Isomerase</keyword>
<comment type="catalytic activity">
    <reaction evidence="15">
        <text>ATP + H2O = ADP + phosphate + H(+)</text>
        <dbReference type="Rhea" id="RHEA:13065"/>
        <dbReference type="ChEBI" id="CHEBI:15377"/>
        <dbReference type="ChEBI" id="CHEBI:15378"/>
        <dbReference type="ChEBI" id="CHEBI:30616"/>
        <dbReference type="ChEBI" id="CHEBI:43474"/>
        <dbReference type="ChEBI" id="CHEBI:456216"/>
    </reaction>
</comment>
<dbReference type="Pfam" id="PF14890">
    <property type="entry name" value="Intein_splicing"/>
    <property type="match status" value="1"/>
</dbReference>